<dbReference type="Proteomes" id="UP000565572">
    <property type="component" value="Unassembled WGS sequence"/>
</dbReference>
<dbReference type="InterPro" id="IPR036388">
    <property type="entry name" value="WH-like_DNA-bd_sf"/>
</dbReference>
<dbReference type="SUPFAM" id="SSF88659">
    <property type="entry name" value="Sigma3 and sigma4 domains of RNA polymerase sigma factors"/>
    <property type="match status" value="1"/>
</dbReference>
<comment type="similarity">
    <text evidence="1">Belongs to the sigma-70 factor family. ECF subfamily.</text>
</comment>
<dbReference type="RefSeq" id="WP_198423333.1">
    <property type="nucleotide sequence ID" value="NZ_JACHZG010000001.1"/>
</dbReference>
<dbReference type="GO" id="GO:0006352">
    <property type="term" value="P:DNA-templated transcription initiation"/>
    <property type="evidence" value="ECO:0007669"/>
    <property type="project" value="InterPro"/>
</dbReference>
<dbReference type="Gene3D" id="1.10.1740.10">
    <property type="match status" value="1"/>
</dbReference>
<evidence type="ECO:0000256" key="1">
    <source>
        <dbReference type="ARBA" id="ARBA00010641"/>
    </source>
</evidence>
<keyword evidence="2" id="KW-0805">Transcription regulation</keyword>
<dbReference type="PANTHER" id="PTHR43133">
    <property type="entry name" value="RNA POLYMERASE ECF-TYPE SIGMA FACTO"/>
    <property type="match status" value="1"/>
</dbReference>
<dbReference type="PANTHER" id="PTHR43133:SF46">
    <property type="entry name" value="RNA POLYMERASE SIGMA-70 FACTOR ECF SUBFAMILY"/>
    <property type="match status" value="1"/>
</dbReference>
<dbReference type="InterPro" id="IPR014284">
    <property type="entry name" value="RNA_pol_sigma-70_dom"/>
</dbReference>
<protein>
    <submittedName>
        <fullName evidence="5">RNA polymerase sigma-70 factor (ECF subfamily)</fullName>
    </submittedName>
</protein>
<sequence>MSDADSERWVRALDVSSPTRDDATGELHALLLRAAHAEAARRSGYNGVAGVELDDIAQQAAADAVMSILRRLDSFRGESRFTTWAYKFVVLEVSSKLARHAWRRESRHLDAEAWERLPDALGVAPDTSAEARELLAAVRRGVDEAMTPHQRRIFVALVVDGVPLDALVAELGTNRNAVYKAMFDARRKLRLYLGEQGFLEVAPD</sequence>
<comment type="caution">
    <text evidence="5">The sequence shown here is derived from an EMBL/GenBank/DDBJ whole genome shotgun (WGS) entry which is preliminary data.</text>
</comment>
<dbReference type="AlphaFoldDB" id="A0A7W5P6X4"/>
<dbReference type="NCBIfam" id="TIGR02937">
    <property type="entry name" value="sigma70-ECF"/>
    <property type="match status" value="1"/>
</dbReference>
<evidence type="ECO:0000256" key="2">
    <source>
        <dbReference type="ARBA" id="ARBA00023015"/>
    </source>
</evidence>
<dbReference type="GO" id="GO:0016987">
    <property type="term" value="F:sigma factor activity"/>
    <property type="evidence" value="ECO:0007669"/>
    <property type="project" value="UniProtKB-KW"/>
</dbReference>
<reference evidence="5 6" key="1">
    <citation type="submission" date="2020-08" db="EMBL/GenBank/DDBJ databases">
        <title>Sequencing the genomes of 1000 actinobacteria strains.</title>
        <authorList>
            <person name="Klenk H.-P."/>
        </authorList>
    </citation>
    <scope>NUCLEOTIDE SEQUENCE [LARGE SCALE GENOMIC DNA]</scope>
    <source>
        <strain evidence="5 6">DSM 11053</strain>
    </source>
</reference>
<accession>A0A7W5P6X4</accession>
<dbReference type="SUPFAM" id="SSF88946">
    <property type="entry name" value="Sigma2 domain of RNA polymerase sigma factors"/>
    <property type="match status" value="1"/>
</dbReference>
<name>A0A7W5P6X4_9ACTN</name>
<dbReference type="InterPro" id="IPR039425">
    <property type="entry name" value="RNA_pol_sigma-70-like"/>
</dbReference>
<dbReference type="EMBL" id="JACHZG010000001">
    <property type="protein sequence ID" value="MBB3326974.1"/>
    <property type="molecule type" value="Genomic_DNA"/>
</dbReference>
<keyword evidence="4" id="KW-0804">Transcription</keyword>
<gene>
    <name evidence="5" type="ORF">FHX39_001918</name>
</gene>
<keyword evidence="6" id="KW-1185">Reference proteome</keyword>
<dbReference type="InterPro" id="IPR013324">
    <property type="entry name" value="RNA_pol_sigma_r3/r4-like"/>
</dbReference>
<evidence type="ECO:0000256" key="4">
    <source>
        <dbReference type="ARBA" id="ARBA00023163"/>
    </source>
</evidence>
<keyword evidence="3" id="KW-0731">Sigma factor</keyword>
<dbReference type="Gene3D" id="1.10.10.10">
    <property type="entry name" value="Winged helix-like DNA-binding domain superfamily/Winged helix DNA-binding domain"/>
    <property type="match status" value="1"/>
</dbReference>
<evidence type="ECO:0000256" key="3">
    <source>
        <dbReference type="ARBA" id="ARBA00023082"/>
    </source>
</evidence>
<proteinExistence type="inferred from homology"/>
<organism evidence="5 6">
    <name type="scientific">Microlunatus antarcticus</name>
    <dbReference type="NCBI Taxonomy" id="53388"/>
    <lineage>
        <taxon>Bacteria</taxon>
        <taxon>Bacillati</taxon>
        <taxon>Actinomycetota</taxon>
        <taxon>Actinomycetes</taxon>
        <taxon>Propionibacteriales</taxon>
        <taxon>Propionibacteriaceae</taxon>
        <taxon>Microlunatus</taxon>
    </lineage>
</organism>
<evidence type="ECO:0000313" key="6">
    <source>
        <dbReference type="Proteomes" id="UP000565572"/>
    </source>
</evidence>
<evidence type="ECO:0000313" key="5">
    <source>
        <dbReference type="EMBL" id="MBB3326974.1"/>
    </source>
</evidence>
<dbReference type="InterPro" id="IPR013325">
    <property type="entry name" value="RNA_pol_sigma_r2"/>
</dbReference>